<dbReference type="Pfam" id="PF02201">
    <property type="entry name" value="SWIB"/>
    <property type="match status" value="1"/>
</dbReference>
<evidence type="ECO:0000259" key="2">
    <source>
        <dbReference type="PROSITE" id="PS50829"/>
    </source>
</evidence>
<dbReference type="Proteomes" id="UP000187609">
    <property type="component" value="Unassembled WGS sequence"/>
</dbReference>
<dbReference type="PANTHER" id="PTHR46851:SF11">
    <property type="entry name" value="GYF DOMAIN-CONTAINING PROTEIN"/>
    <property type="match status" value="1"/>
</dbReference>
<dbReference type="InterPro" id="IPR004343">
    <property type="entry name" value="Plus-3_dom"/>
</dbReference>
<accession>A0A314LCC1</accession>
<feature type="region of interest" description="Disordered" evidence="1">
    <location>
        <begin position="396"/>
        <end position="423"/>
    </location>
</feature>
<dbReference type="SUPFAM" id="SSF47592">
    <property type="entry name" value="SWIB/MDM2 domain"/>
    <property type="match status" value="1"/>
</dbReference>
<dbReference type="InterPro" id="IPR035445">
    <property type="entry name" value="GYF-like_dom_sf"/>
</dbReference>
<organism evidence="5 6">
    <name type="scientific">Nicotiana attenuata</name>
    <name type="common">Coyote tobacco</name>
    <dbReference type="NCBI Taxonomy" id="49451"/>
    <lineage>
        <taxon>Eukaryota</taxon>
        <taxon>Viridiplantae</taxon>
        <taxon>Streptophyta</taxon>
        <taxon>Embryophyta</taxon>
        <taxon>Tracheophyta</taxon>
        <taxon>Spermatophyta</taxon>
        <taxon>Magnoliopsida</taxon>
        <taxon>eudicotyledons</taxon>
        <taxon>Gunneridae</taxon>
        <taxon>Pentapetalae</taxon>
        <taxon>asterids</taxon>
        <taxon>lamiids</taxon>
        <taxon>Solanales</taxon>
        <taxon>Solanaceae</taxon>
        <taxon>Nicotianoideae</taxon>
        <taxon>Nicotianeae</taxon>
        <taxon>Nicotiana</taxon>
    </lineage>
</organism>
<dbReference type="CDD" id="cd10567">
    <property type="entry name" value="SWIB-MDM2_like"/>
    <property type="match status" value="1"/>
</dbReference>
<dbReference type="InterPro" id="IPR003121">
    <property type="entry name" value="SWIB_MDM2_domain"/>
</dbReference>
<dbReference type="InterPro" id="IPR058668">
    <property type="entry name" value="NERD_dom"/>
</dbReference>
<dbReference type="STRING" id="49451.A0A314LCC1"/>
<feature type="domain" description="GYF" evidence="2">
    <location>
        <begin position="518"/>
        <end position="572"/>
    </location>
</feature>
<gene>
    <name evidence="5" type="ORF">A4A49_08530</name>
</gene>
<sequence>MDGDSFWVEEFNDQLPFSLKRKRNVRIKKLEFVGWGSKPLIEFLESIGKDTSRTYSQQEVTAIVTEYVNSNNLLNPQKKKRVMCDVRLHTLFGKKSIPRIKIYDLLEVHFSENHDESEDESPNNSEEEDILIASKGRKSTVSPKKKAPVVSKSCFAAVIAENIKLVYLKRSLVRDLMKTPESYGDRIVGCFVRVKSDPNDYFQKNSHQLQQVEGVRNFSATSDAAFEIHLQLSNLMKDIPISSLSDDDFSEEECEELRERIKAGLLKKPTVLELESKAQVLHKDITKHWIEREIALLQKRIDHANEKGWRKQYPFIYLKAPLFKSASLWLHGTTCSLNSAISCLHKRSIVLTLFEFLEKKQLLQTKKEQDRLFSMMPKVVAEELEPEVKTVDALEENAVEQERENSRSPKSTPDGATDYSGAGDTMILSNRAFVSGDAPVVDGNDQYADMTQEQMDTTAPVRAERSREMQVVASGEDNVTQEVQVQVPQTEVIELSDDEPDVEDQKDGKQATYMNPEVPIWHYLDPQGNIQGPFPLTLLKRWSDAYYFEPSFRVWMVGQRLEEAVLLIDVLRHFFPVR</sequence>
<dbReference type="PROSITE" id="PS51360">
    <property type="entry name" value="PLUS3"/>
    <property type="match status" value="1"/>
</dbReference>
<dbReference type="Pfam" id="PF02213">
    <property type="entry name" value="GYF"/>
    <property type="match status" value="1"/>
</dbReference>
<dbReference type="SUPFAM" id="SSF159042">
    <property type="entry name" value="Plus3-like"/>
    <property type="match status" value="1"/>
</dbReference>
<evidence type="ECO:0000259" key="4">
    <source>
        <dbReference type="PROSITE" id="PS51925"/>
    </source>
</evidence>
<dbReference type="GO" id="GO:0003677">
    <property type="term" value="F:DNA binding"/>
    <property type="evidence" value="ECO:0007669"/>
    <property type="project" value="InterPro"/>
</dbReference>
<dbReference type="PANTHER" id="PTHR46851">
    <property type="entry name" value="OS01G0884500 PROTEIN"/>
    <property type="match status" value="1"/>
</dbReference>
<comment type="caution">
    <text evidence="5">The sequence shown here is derived from an EMBL/GenBank/DDBJ whole genome shotgun (WGS) entry which is preliminary data.</text>
</comment>
<dbReference type="SUPFAM" id="SSF55277">
    <property type="entry name" value="GYF domain"/>
    <property type="match status" value="1"/>
</dbReference>
<reference evidence="5" key="1">
    <citation type="submission" date="2016-11" db="EMBL/GenBank/DDBJ databases">
        <title>The genome of Nicotiana attenuata.</title>
        <authorList>
            <person name="Xu S."/>
            <person name="Brockmoeller T."/>
            <person name="Gaquerel E."/>
            <person name="Navarro A."/>
            <person name="Kuhl H."/>
            <person name="Gase K."/>
            <person name="Ling Z."/>
            <person name="Zhou W."/>
            <person name="Kreitzer C."/>
            <person name="Stanke M."/>
            <person name="Tang H."/>
            <person name="Lyons E."/>
            <person name="Pandey P."/>
            <person name="Pandey S.P."/>
            <person name="Timmermann B."/>
            <person name="Baldwin I.T."/>
        </authorList>
    </citation>
    <scope>NUCLEOTIDE SEQUENCE [LARGE SCALE GENOMIC DNA]</scope>
    <source>
        <strain evidence="5">UT</strain>
    </source>
</reference>
<feature type="domain" description="DM2" evidence="4">
    <location>
        <begin position="29"/>
        <end position="112"/>
    </location>
</feature>
<dbReference type="EMBL" id="MJEQ01000134">
    <property type="protein sequence ID" value="OIT39163.1"/>
    <property type="molecule type" value="Genomic_DNA"/>
</dbReference>
<dbReference type="Gramene" id="OIT39163">
    <property type="protein sequence ID" value="OIT39163"/>
    <property type="gene ID" value="A4A49_08530"/>
</dbReference>
<dbReference type="InterPro" id="IPR036128">
    <property type="entry name" value="Plus3-like_sf"/>
</dbReference>
<evidence type="ECO:0000313" key="5">
    <source>
        <dbReference type="EMBL" id="OIT39163.1"/>
    </source>
</evidence>
<dbReference type="Pfam" id="PF03126">
    <property type="entry name" value="Plus-3"/>
    <property type="match status" value="1"/>
</dbReference>
<dbReference type="InterPro" id="IPR045894">
    <property type="entry name" value="At5g08430-like"/>
</dbReference>
<keyword evidence="6" id="KW-1185">Reference proteome</keyword>
<evidence type="ECO:0000259" key="3">
    <source>
        <dbReference type="PROSITE" id="PS51360"/>
    </source>
</evidence>
<dbReference type="Gene3D" id="3.90.70.200">
    <property type="entry name" value="Plus-3 domain"/>
    <property type="match status" value="1"/>
</dbReference>
<evidence type="ECO:0000313" key="6">
    <source>
        <dbReference type="Proteomes" id="UP000187609"/>
    </source>
</evidence>
<dbReference type="SMR" id="A0A314LCC1"/>
<dbReference type="PROSITE" id="PS51925">
    <property type="entry name" value="SWIB_MDM2"/>
    <property type="match status" value="1"/>
</dbReference>
<dbReference type="Pfam" id="PF25980">
    <property type="entry name" value="NERD_plant"/>
    <property type="match status" value="1"/>
</dbReference>
<dbReference type="Gene3D" id="3.30.1490.40">
    <property type="match status" value="1"/>
</dbReference>
<evidence type="ECO:0000256" key="1">
    <source>
        <dbReference type="SAM" id="MobiDB-lite"/>
    </source>
</evidence>
<dbReference type="InterPro" id="IPR036885">
    <property type="entry name" value="SWIB_MDM2_dom_sf"/>
</dbReference>
<protein>
    <submittedName>
        <fullName evidence="5">Uncharacterized protein</fullName>
    </submittedName>
</protein>
<dbReference type="SMART" id="SM00719">
    <property type="entry name" value="Plus3"/>
    <property type="match status" value="1"/>
</dbReference>
<name>A0A314LCC1_NICAT</name>
<dbReference type="AlphaFoldDB" id="A0A314LCC1"/>
<proteinExistence type="predicted"/>
<feature type="domain" description="Plus3" evidence="3">
    <location>
        <begin position="157"/>
        <end position="286"/>
    </location>
</feature>
<dbReference type="Gene3D" id="1.10.245.10">
    <property type="entry name" value="SWIB/MDM2 domain"/>
    <property type="match status" value="1"/>
</dbReference>
<dbReference type="InterPro" id="IPR003169">
    <property type="entry name" value="GYF"/>
</dbReference>
<dbReference type="SMART" id="SM00444">
    <property type="entry name" value="GYF"/>
    <property type="match status" value="1"/>
</dbReference>
<dbReference type="PROSITE" id="PS50829">
    <property type="entry name" value="GYF"/>
    <property type="match status" value="1"/>
</dbReference>